<dbReference type="InterPro" id="IPR001189">
    <property type="entry name" value="Mn/Fe_SOD"/>
</dbReference>
<dbReference type="Gene3D" id="3.40.50.150">
    <property type="entry name" value="Vaccinia Virus protein VP39"/>
    <property type="match status" value="1"/>
</dbReference>
<dbReference type="InterPro" id="IPR019832">
    <property type="entry name" value="Mn/Fe_SOD_C"/>
</dbReference>
<keyword evidence="4" id="KW-0479">Metal-binding</keyword>
<dbReference type="Gene3D" id="3.55.40.20">
    <property type="entry name" value="Iron/manganese superoxide dismutase, C-terminal domain"/>
    <property type="match status" value="1"/>
</dbReference>
<organism evidence="8 9">
    <name type="scientific">Hibiscus sabdariffa</name>
    <name type="common">roselle</name>
    <dbReference type="NCBI Taxonomy" id="183260"/>
    <lineage>
        <taxon>Eukaryota</taxon>
        <taxon>Viridiplantae</taxon>
        <taxon>Streptophyta</taxon>
        <taxon>Embryophyta</taxon>
        <taxon>Tracheophyta</taxon>
        <taxon>Spermatophyta</taxon>
        <taxon>Magnoliopsida</taxon>
        <taxon>eudicotyledons</taxon>
        <taxon>Gunneridae</taxon>
        <taxon>Pentapetalae</taxon>
        <taxon>rosids</taxon>
        <taxon>malvids</taxon>
        <taxon>Malvales</taxon>
        <taxon>Malvaceae</taxon>
        <taxon>Malvoideae</taxon>
        <taxon>Hibiscus</taxon>
    </lineage>
</organism>
<feature type="domain" description="Manganese/iron superoxide dismutase C-terminal" evidence="7">
    <location>
        <begin position="358"/>
        <end position="449"/>
    </location>
</feature>
<dbReference type="InterPro" id="IPR036314">
    <property type="entry name" value="SOD_C_sf"/>
</dbReference>
<dbReference type="InterPro" id="IPR019833">
    <property type="entry name" value="Mn/Fe_SOD_BS"/>
</dbReference>
<dbReference type="PROSITE" id="PS00088">
    <property type="entry name" value="SOD_MN"/>
    <property type="match status" value="1"/>
</dbReference>
<dbReference type="Pfam" id="PF02777">
    <property type="entry name" value="Sod_Fe_C"/>
    <property type="match status" value="1"/>
</dbReference>
<keyword evidence="9" id="KW-1185">Reference proteome</keyword>
<dbReference type="PANTHER" id="PTHR42769">
    <property type="entry name" value="SUPEROXIDE DISMUTASE"/>
    <property type="match status" value="1"/>
</dbReference>
<protein>
    <recommendedName>
        <fullName evidence="3">superoxide dismutase</fullName>
        <ecNumber evidence="3">1.15.1.1</ecNumber>
    </recommendedName>
</protein>
<keyword evidence="5" id="KW-0560">Oxidoreductase</keyword>
<keyword evidence="6" id="KW-1133">Transmembrane helix</keyword>
<gene>
    <name evidence="8" type="ORF">V6N11_072387</name>
</gene>
<comment type="caution">
    <text evidence="8">The sequence shown here is derived from an EMBL/GenBank/DDBJ whole genome shotgun (WGS) entry which is preliminary data.</text>
</comment>
<evidence type="ECO:0000259" key="7">
    <source>
        <dbReference type="Pfam" id="PF02777"/>
    </source>
</evidence>
<evidence type="ECO:0000256" key="4">
    <source>
        <dbReference type="ARBA" id="ARBA00022723"/>
    </source>
</evidence>
<name>A0ABR2U2W3_9ROSI</name>
<keyword evidence="6" id="KW-0812">Transmembrane</keyword>
<evidence type="ECO:0000256" key="6">
    <source>
        <dbReference type="SAM" id="Phobius"/>
    </source>
</evidence>
<evidence type="ECO:0000256" key="5">
    <source>
        <dbReference type="ARBA" id="ARBA00023002"/>
    </source>
</evidence>
<dbReference type="EMBL" id="JBBPBN010000003">
    <property type="protein sequence ID" value="KAK9044067.1"/>
    <property type="molecule type" value="Genomic_DNA"/>
</dbReference>
<feature type="transmembrane region" description="Helical" evidence="6">
    <location>
        <begin position="380"/>
        <end position="400"/>
    </location>
</feature>
<dbReference type="EC" id="1.15.1.1" evidence="3"/>
<dbReference type="InterPro" id="IPR029063">
    <property type="entry name" value="SAM-dependent_MTases_sf"/>
</dbReference>
<evidence type="ECO:0000256" key="2">
    <source>
        <dbReference type="ARBA" id="ARBA00008714"/>
    </source>
</evidence>
<sequence length="469" mass="53867">MNSGGEGSSYEELEEAIKSHPDERKLPHLGPESTFRITVDSFGKVMSLQEHNERIRGLSCIPFKLVCYHRTLMLDYKLKSLEHRSYLLWEVGGGDRKLIPTYQLKSRSYLCPTAVDAEMAFLMANQAKATPGKLVYDPFVGTGSIRFGAITMMFCSFLGADIDIRVVRDGRGPDCNVWSNFEQKLTMVKTSPYTEELASAAWIKHLEFKENHAKWLELRRGPIGFSAYSKSKSKSERQRKEMASHLMVTDFTLPLKSYKLSHLRQQRKGRSNGWQNVPTTVAYYGLKTPPYNLVRWFRTIYDLGKVIYCMATLWMNLSKQHTTMGTPYLNLTIAAEVWNHDFFWEPMQPGGGDMPKLGLLEQIEKDFGSFNFREKFVETALSLFGSGWVWLVCNLFHLIVSVKRQEKRLAVPILNLDMWEHAYYLDYKNDKAKYVSTFVNHLVSWNAATVRMARAEAFVNLGEPKIPIA</sequence>
<dbReference type="SUPFAM" id="SSF53335">
    <property type="entry name" value="S-adenosyl-L-methionine-dependent methyltransferases"/>
    <property type="match status" value="1"/>
</dbReference>
<keyword evidence="6" id="KW-0472">Membrane</keyword>
<dbReference type="SUPFAM" id="SSF54719">
    <property type="entry name" value="Fe,Mn superoxide dismutase (SOD), C-terminal domain"/>
    <property type="match status" value="1"/>
</dbReference>
<evidence type="ECO:0000256" key="3">
    <source>
        <dbReference type="ARBA" id="ARBA00012682"/>
    </source>
</evidence>
<dbReference type="Proteomes" id="UP001396334">
    <property type="component" value="Unassembled WGS sequence"/>
</dbReference>
<evidence type="ECO:0000256" key="1">
    <source>
        <dbReference type="ARBA" id="ARBA00001962"/>
    </source>
</evidence>
<dbReference type="PRINTS" id="PR01703">
    <property type="entry name" value="MNSODISMTASE"/>
</dbReference>
<comment type="similarity">
    <text evidence="2">Belongs to the iron/manganese superoxide dismutase family.</text>
</comment>
<accession>A0ABR2U2W3</accession>
<dbReference type="PANTHER" id="PTHR42769:SF10">
    <property type="entry name" value="SUPEROXIDE DISMUTASE [FE] 3, CHLOROPLASTIC"/>
    <property type="match status" value="1"/>
</dbReference>
<comment type="cofactor">
    <cofactor evidence="1">
        <name>Fe cation</name>
        <dbReference type="ChEBI" id="CHEBI:24875"/>
    </cofactor>
</comment>
<proteinExistence type="inferred from homology"/>
<reference evidence="8 9" key="1">
    <citation type="journal article" date="2024" name="G3 (Bethesda)">
        <title>Genome assembly of Hibiscus sabdariffa L. provides insights into metabolisms of medicinal natural products.</title>
        <authorList>
            <person name="Kim T."/>
        </authorList>
    </citation>
    <scope>NUCLEOTIDE SEQUENCE [LARGE SCALE GENOMIC DNA]</scope>
    <source>
        <strain evidence="8">TK-2024</strain>
        <tissue evidence="8">Old leaves</tissue>
    </source>
</reference>
<evidence type="ECO:0000313" key="9">
    <source>
        <dbReference type="Proteomes" id="UP001396334"/>
    </source>
</evidence>
<evidence type="ECO:0000313" key="8">
    <source>
        <dbReference type="EMBL" id="KAK9044067.1"/>
    </source>
</evidence>